<reference evidence="9 10" key="2">
    <citation type="submission" date="2013-02" db="EMBL/GenBank/DDBJ databases">
        <title>The Genome Sequence of Plasmodium falciparum Palo Alto/Uganda.</title>
        <authorList>
            <consortium name="The Broad Institute Genome Sequencing Platform"/>
            <consortium name="The Broad Institute Genome Sequencing Center for Infectious Disease"/>
            <person name="Neafsey D."/>
            <person name="Cheeseman I."/>
            <person name="Volkman S."/>
            <person name="Adams J."/>
            <person name="Walker B."/>
            <person name="Young S.K."/>
            <person name="Zeng Q."/>
            <person name="Gargeya S."/>
            <person name="Fitzgerald M."/>
            <person name="Haas B."/>
            <person name="Abouelleil A."/>
            <person name="Alvarado L."/>
            <person name="Arachchi H.M."/>
            <person name="Berlin A.M."/>
            <person name="Chapman S.B."/>
            <person name="Dewar J."/>
            <person name="Goldberg J."/>
            <person name="Griggs A."/>
            <person name="Gujja S."/>
            <person name="Hansen M."/>
            <person name="Howarth C."/>
            <person name="Imamovic A."/>
            <person name="Larimer J."/>
            <person name="McCowan C."/>
            <person name="Murphy C."/>
            <person name="Neiman D."/>
            <person name="Pearson M."/>
            <person name="Priest M."/>
            <person name="Roberts A."/>
            <person name="Saif S."/>
            <person name="Shea T."/>
            <person name="Sisk P."/>
            <person name="Sykes S."/>
            <person name="Wortman J."/>
            <person name="Nusbaum C."/>
            <person name="Birren B."/>
        </authorList>
    </citation>
    <scope>NUCLEOTIDE SEQUENCE [LARGE SCALE GENOMIC DNA]</scope>
    <source>
        <strain evidence="9 10">Palo Alto/Uganda</strain>
    </source>
</reference>
<dbReference type="EMBL" id="KI927252">
    <property type="protein sequence ID" value="ETW57607.1"/>
    <property type="molecule type" value="Genomic_DNA"/>
</dbReference>
<dbReference type="FunFam" id="1.20.58.830:FF:000001">
    <property type="entry name" value="Erythrocyte membrane protein 1, PfEMP1"/>
    <property type="match status" value="1"/>
</dbReference>
<evidence type="ECO:0000259" key="5">
    <source>
        <dbReference type="Pfam" id="PF15447"/>
    </source>
</evidence>
<dbReference type="InterPro" id="IPR004258">
    <property type="entry name" value="DBL"/>
</dbReference>
<feature type="region of interest" description="Disordered" evidence="1">
    <location>
        <begin position="1627"/>
        <end position="1746"/>
    </location>
</feature>
<evidence type="ECO:0000259" key="7">
    <source>
        <dbReference type="Pfam" id="PF21807"/>
    </source>
</evidence>
<dbReference type="Pfam" id="PF18562">
    <property type="entry name" value="CIDR1_gamma"/>
    <property type="match status" value="1"/>
</dbReference>
<proteinExistence type="predicted"/>
<feature type="region of interest" description="Disordered" evidence="1">
    <location>
        <begin position="1112"/>
        <end position="1132"/>
    </location>
</feature>
<feature type="compositionally biased region" description="Acidic residues" evidence="1">
    <location>
        <begin position="1657"/>
        <end position="1668"/>
    </location>
</feature>
<feature type="domain" description="Plasmodium falciparum erythrocyte membrane protein 1 acidic terminal segment" evidence="4">
    <location>
        <begin position="1760"/>
        <end position="2226"/>
    </location>
</feature>
<dbReference type="InterPro" id="IPR029210">
    <property type="entry name" value="PfEMP1_NTS"/>
</dbReference>
<feature type="domain" description="Duffy-antigen binding" evidence="3">
    <location>
        <begin position="112"/>
        <end position="309"/>
    </location>
</feature>
<feature type="compositionally biased region" description="Polar residues" evidence="1">
    <location>
        <begin position="919"/>
        <end position="928"/>
    </location>
</feature>
<feature type="compositionally biased region" description="Low complexity" evidence="1">
    <location>
        <begin position="1706"/>
        <end position="1717"/>
    </location>
</feature>
<feature type="domain" description="PfEMP1 CIDRalpha1" evidence="7">
    <location>
        <begin position="540"/>
        <end position="578"/>
    </location>
</feature>
<dbReference type="Gene3D" id="1.20.58.1930">
    <property type="match status" value="1"/>
</dbReference>
<feature type="domain" description="Plasmodium falciparum erythrocyte membrane protein-1 N-terminal segment" evidence="5">
    <location>
        <begin position="13"/>
        <end position="49"/>
    </location>
</feature>
<evidence type="ECO:0000313" key="10">
    <source>
        <dbReference type="Proteomes" id="UP000019103"/>
    </source>
</evidence>
<evidence type="ECO:0000259" key="3">
    <source>
        <dbReference type="Pfam" id="PF05424"/>
    </source>
</evidence>
<dbReference type="InterPro" id="IPR044932">
    <property type="entry name" value="PfEMP1_ATS_sf"/>
</dbReference>
<evidence type="ECO:0000259" key="8">
    <source>
        <dbReference type="Pfam" id="PF22672"/>
    </source>
</evidence>
<feature type="region of interest" description="Disordered" evidence="1">
    <location>
        <begin position="786"/>
        <end position="880"/>
    </location>
</feature>
<dbReference type="Pfam" id="PF05424">
    <property type="entry name" value="Duffy_binding"/>
    <property type="match status" value="2"/>
</dbReference>
<feature type="compositionally biased region" description="Polar residues" evidence="1">
    <location>
        <begin position="2105"/>
        <end position="2115"/>
    </location>
</feature>
<accession>W4J7P6</accession>
<feature type="compositionally biased region" description="Polar residues" evidence="1">
    <location>
        <begin position="975"/>
        <end position="996"/>
    </location>
</feature>
<feature type="domain" description="Duffy-binding-like" evidence="8">
    <location>
        <begin position="313"/>
        <end position="467"/>
    </location>
</feature>
<dbReference type="Pfam" id="PF15447">
    <property type="entry name" value="NTS"/>
    <property type="match status" value="1"/>
</dbReference>
<feature type="domain" description="Duffy-binding-like" evidence="2">
    <location>
        <begin position="1494"/>
        <end position="1635"/>
    </location>
</feature>
<feature type="region of interest" description="Disordered" evidence="1">
    <location>
        <begin position="919"/>
        <end position="952"/>
    </location>
</feature>
<dbReference type="SUPFAM" id="SSF140924">
    <property type="entry name" value="Duffy binding domain-like"/>
    <property type="match status" value="4"/>
</dbReference>
<feature type="domain" description="Duffy-antigen binding" evidence="3">
    <location>
        <begin position="951"/>
        <end position="1161"/>
    </location>
</feature>
<feature type="region of interest" description="Disordered" evidence="1">
    <location>
        <begin position="464"/>
        <end position="485"/>
    </location>
</feature>
<dbReference type="Proteomes" id="UP000019103">
    <property type="component" value="Unassembled WGS sequence"/>
</dbReference>
<evidence type="ECO:0000259" key="4">
    <source>
        <dbReference type="Pfam" id="PF15445"/>
    </source>
</evidence>
<feature type="region of interest" description="Disordered" evidence="1">
    <location>
        <begin position="1026"/>
        <end position="1059"/>
    </location>
</feature>
<dbReference type="Gene3D" id="1.20.1310.20">
    <property type="entry name" value="Duffy-antigen binding domain"/>
    <property type="match status" value="2"/>
</dbReference>
<feature type="compositionally biased region" description="Acidic residues" evidence="1">
    <location>
        <begin position="834"/>
        <end position="862"/>
    </location>
</feature>
<dbReference type="FunFam" id="1.20.58.830:FF:000004">
    <property type="entry name" value="Erythrocyte membrane protein 1, PfEMP1"/>
    <property type="match status" value="1"/>
</dbReference>
<protein>
    <recommendedName>
        <fullName evidence="11">Erythrocyte membrane protein 1, PfEMP1</fullName>
    </recommendedName>
</protein>
<dbReference type="Gene3D" id="1.10.1900.40">
    <property type="entry name" value="Acidic terminal segments, variant surface antigen of PfEMP1"/>
    <property type="match status" value="2"/>
</dbReference>
<dbReference type="FunFam" id="1.20.1310.20:FF:000001">
    <property type="entry name" value="Erythrocyte membrane protein 1, PfEMP1"/>
    <property type="match status" value="1"/>
</dbReference>
<feature type="domain" description="Duffy-binding-like" evidence="2">
    <location>
        <begin position="641"/>
        <end position="799"/>
    </location>
</feature>
<evidence type="ECO:0000313" key="9">
    <source>
        <dbReference type="EMBL" id="ETW57607.1"/>
    </source>
</evidence>
<dbReference type="GO" id="GO:0046789">
    <property type="term" value="F:host cell surface receptor binding"/>
    <property type="evidence" value="ECO:0007669"/>
    <property type="project" value="InterPro"/>
</dbReference>
<feature type="compositionally biased region" description="Polar residues" evidence="1">
    <location>
        <begin position="1628"/>
        <end position="1640"/>
    </location>
</feature>
<dbReference type="InterPro" id="IPR029211">
    <property type="entry name" value="PfEMP1_ATS"/>
</dbReference>
<evidence type="ECO:0000259" key="2">
    <source>
        <dbReference type="Pfam" id="PF03011"/>
    </source>
</evidence>
<dbReference type="Pfam" id="PF22672">
    <property type="entry name" value="DBL_C"/>
    <property type="match status" value="2"/>
</dbReference>
<dbReference type="Pfam" id="PF15445">
    <property type="entry name" value="ATS"/>
    <property type="match status" value="1"/>
</dbReference>
<sequence length="2227" mass="252137">MAPGGSGGTQDDDAKNMFDRIGKDVYKTVKNESEQRSNGDLKGNLTDSTIFGGETASSLDPCNLESEYTELINGSGGNRHPCGIGKEDDSKRFSKERVAEYDNKKMKCSNGDACAPYRKLSLCNKNMVKMDTNNDDSSKAKHDLLAEVCMAAKYEGESIKTHYPQYDAEYSSGSGHTTCTALARSFADIGDIVRGKDLYSGNNKEKNRRQQLEQKLKDIFKKIYEELKDAKDRYKDTENYFQLREDWWTANRATVWKAITCNAGASQYFRATCSDTGQGPSMTPSQCRCDDKANTDPPTYFDYVPQYLRWFEEWAEDFCRKKNKKIKDVQKQCRDKGEDGDDRYCSRNGFDCEKTKRAIGKLRYGKGCTDCFFACHRYENWIEKQKEQFDKQKQRYDNVINGTVGSGSGRQRRGARNENYDGYEKIFYKKLKGEYSDVNDFLGLLNNEKACKEVQDDKEGKIDFKSVNSGKHSGGGASGDSGTNNENEGTFYRSKYCQPCPYCGVKKNNNGGGGNKWEEKIDDKCKNIKLYKPKPGQSGTPIKILKSGEGEKEIKEKLEAFCEEKNGESLYDPWQCYQFEELTKDGQGGEDDVDDEDYDRLVRNSGGLCILKKEKKEQEKERSDSKSQKEPAEIQKTFHDFFYYWVAHMLKDSIYWRTKKLGRCLEKKNGNTCKKNNCNNDCKCYESWVQQKEKEWKPIKDHFRKQKDIQAGTHDITLEYVLKLEFLKGDSEDGSEEKSENSLNAEELKHLKEIKKMLDDEEKDAAGGSPVTGKKKTIMDKLIEHEDKDAKDCQSKHTCPPQEDKSRGRSATGRADEPITNPTAATGSDVHDAEVDDESEEDEDDEEEPAAAEEPQQEEEAAAEVTGPEEGSPPKEEVNPCDIVDRLFSSIDKFSDACTLKYVTGKNYGWKCVPTTSGDKAATDSGNGEHTRQRRSAVTTTTSGATTGGSICVPPRRRRLYVGKLHDWAKTVGNTQASVSPQGGGEAQTQDQTPSPSGEKLRTAFIQSAAIETFFLWDRYKKENTKTQSGSQLLPLPQQLPGPESDDNNPQNKLEKGEIPDGFLRQMFYTLADYKDILEGKNDILIKNTNSANAKDEMAQREKEIKNAINSYFSKSENQATGGKQTPSEKKREQWWKANGESIWNAMVCALTYTDSGEKPTQNDTVKGALFGEKGIPNGTFTTTYNYNTVTLKEDESGDAKITVSSAKDGPTLLSHFVKRPPYFRYLEEWGENFCKERKKRLEKIYKDCKVGENGDRRGGGKKNPKCSCYGEDCEEIFSKKYDTVSSLECPNCAKYCRFYKRWIDRKRKEYDKQQKAYGQQKTDATRNNNDNAFSTTLDTCTTAGDFLEKLKNGPCKKDNASGEDNKGKGYIDFNNEGEAFGHENYCDPCSKFNINCNNGNCKASQGNTCTGTTVITADHIKDLTEEVVMRFSDNSAKGFDDGLEACKTSGIFKGIRKDQWKCRNVCGYVVCGLKGDNGQKVNEKHIIQIRALLGLWVEYFLDDYNKIKNKISHCINNSDENKCKYDCPNKCNCVEKWVEKKRGEWEKIRKRFLEQYNDKDQEDYNVKTILEEFKERPEFKNAIKPCGSLDDFQNSKECAVDANSQNGKKRDVVECLLEKLRKEAEKCQNQNKNQASVETQDQHSDDTKTSCNVPPDVEDEEPLEEENPVTQPNICPTPPKPQAEEKGACDPATIPEAPPEPAPPSSSAEETAGPAADGEQKPEEEAPAPPEVPKEDEKVSPPQNLFDHPAVIPALVTSTLAWSVGIGFAAFTYFYLKKKTKSSVGSLFQILQIPKGDYGIPTLKSSNRYIPYASERYKGKTYIYMEGDTSGDEKYAFMSDTTDVTSSESEYEELDINDIYVPGSPKYKTLIEVVLEPSKRDIQSDDTPSSDTPMNKFTDEEWNQLKHDFISQYIQSEPLDVTKSDVSTELPMNIVGNVLDDGMDEKPFIMSIHDRNLYIGQEYSYDMSTNSGGNGSYSGISPISDNADSLSDKNGPTSGNHNLYSGTDLINDALNGDYDIYDEILKRKENELFGTYHTKKNTSTNSVAKNTNSDPILNQINLFHTWLDRHRDMCDQWDKNKKEELLDKLKKEWNKENNNNGDKTYNSDNKPSHNHVLNTDVSIQIDMDNPKTKNEFTNMDTNPDKSTMDTILDDLEKYNEPYYYDFYKDDIYYDVNDDDKTSVDHINMDHNKMDNNNSDVPTKVQIEMNVINNQELLQNEYPISHM</sequence>
<dbReference type="Pfam" id="PF21807">
    <property type="entry name" value="PfEMP1_CIDRalpha1_dom"/>
    <property type="match status" value="1"/>
</dbReference>
<evidence type="ECO:0000256" key="1">
    <source>
        <dbReference type="SAM" id="MobiDB-lite"/>
    </source>
</evidence>
<gene>
    <name evidence="9" type="ORF">PFUGPA_00515</name>
</gene>
<reference evidence="9 10" key="1">
    <citation type="submission" date="2013-02" db="EMBL/GenBank/DDBJ databases">
        <title>The Genome Annotation of Plasmodium falciparum Palo Alto/Uganda.</title>
        <authorList>
            <consortium name="The Broad Institute Genome Sequencing Platform"/>
            <consortium name="The Broad Institute Genome Sequencing Center for Infectious Disease"/>
            <person name="Neafsey D."/>
            <person name="Hoffman S."/>
            <person name="Volkman S."/>
            <person name="Rosenthal P."/>
            <person name="Walker B."/>
            <person name="Young S.K."/>
            <person name="Zeng Q."/>
            <person name="Gargeya S."/>
            <person name="Fitzgerald M."/>
            <person name="Haas B."/>
            <person name="Abouelleil A."/>
            <person name="Allen A.W."/>
            <person name="Alvarado L."/>
            <person name="Arachchi H.M."/>
            <person name="Berlin A.M."/>
            <person name="Chapman S.B."/>
            <person name="Gainer-Dewar J."/>
            <person name="Goldberg J."/>
            <person name="Griggs A."/>
            <person name="Gujja S."/>
            <person name="Hansen M."/>
            <person name="Howarth C."/>
            <person name="Imamovic A."/>
            <person name="Ireland A."/>
            <person name="Larimer J."/>
            <person name="McCowan C."/>
            <person name="Murphy C."/>
            <person name="Pearson M."/>
            <person name="Poon T.W."/>
            <person name="Priest M."/>
            <person name="Roberts A."/>
            <person name="Saif S."/>
            <person name="Shea T."/>
            <person name="Sisk P."/>
            <person name="Sykes S."/>
            <person name="Wortman J."/>
            <person name="Nusbaum C."/>
            <person name="Birren B."/>
        </authorList>
    </citation>
    <scope>NUCLEOTIDE SEQUENCE [LARGE SCALE GENOMIC DNA]</scope>
    <source>
        <strain evidence="9 10">Palo Alto/Uganda</strain>
    </source>
</reference>
<dbReference type="Gene3D" id="1.20.58.830">
    <property type="match status" value="3"/>
</dbReference>
<dbReference type="FunFam" id="1.20.58.830:FF:000003">
    <property type="entry name" value="Erythrocyte membrane protein 1, PfEMP1"/>
    <property type="match status" value="1"/>
</dbReference>
<name>W4J7P6_PLAFP</name>
<feature type="compositionally biased region" description="Low complexity" evidence="1">
    <location>
        <begin position="936"/>
        <end position="950"/>
    </location>
</feature>
<evidence type="ECO:0000259" key="6">
    <source>
        <dbReference type="Pfam" id="PF18562"/>
    </source>
</evidence>
<dbReference type="InterPro" id="IPR049158">
    <property type="entry name" value="PfEMP1_CIDRalpha1_dom"/>
</dbReference>
<dbReference type="InterPro" id="IPR008602">
    <property type="entry name" value="Duffy-antigen-binding"/>
</dbReference>
<feature type="region of interest" description="Disordered" evidence="1">
    <location>
        <begin position="975"/>
        <end position="1000"/>
    </location>
</feature>
<organism evidence="9 10">
    <name type="scientific">Plasmodium falciparum (isolate Palo Alto / Uganda)</name>
    <dbReference type="NCBI Taxonomy" id="57270"/>
    <lineage>
        <taxon>Eukaryota</taxon>
        <taxon>Sar</taxon>
        <taxon>Alveolata</taxon>
        <taxon>Apicomplexa</taxon>
        <taxon>Aconoidasida</taxon>
        <taxon>Haemosporida</taxon>
        <taxon>Plasmodiidae</taxon>
        <taxon>Plasmodium</taxon>
        <taxon>Plasmodium (Laverania)</taxon>
    </lineage>
</organism>
<feature type="domain" description="Duffy-binding-like" evidence="8">
    <location>
        <begin position="1229"/>
        <end position="1384"/>
    </location>
</feature>
<dbReference type="OMA" id="ISREKWW"/>
<dbReference type="InterPro" id="IPR054595">
    <property type="entry name" value="DBL_C"/>
</dbReference>
<feature type="compositionally biased region" description="Low complexity" evidence="1">
    <location>
        <begin position="1028"/>
        <end position="1043"/>
    </location>
</feature>
<dbReference type="FunFam" id="1.10.1900.40:FF:000001">
    <property type="entry name" value="Erythrocyte membrane protein 1"/>
    <property type="match status" value="1"/>
</dbReference>
<dbReference type="InterPro" id="IPR041480">
    <property type="entry name" value="CIDR1_gamma"/>
</dbReference>
<feature type="domain" description="Cysteine-rich interdomain region 1 gamma" evidence="6">
    <location>
        <begin position="1425"/>
        <end position="1475"/>
    </location>
</feature>
<dbReference type="GO" id="GO:0016020">
    <property type="term" value="C:membrane"/>
    <property type="evidence" value="ECO:0007669"/>
    <property type="project" value="InterPro"/>
</dbReference>
<feature type="compositionally biased region" description="Basic and acidic residues" evidence="1">
    <location>
        <begin position="786"/>
        <end position="795"/>
    </location>
</feature>
<evidence type="ECO:0008006" key="11">
    <source>
        <dbReference type="Google" id="ProtNLM"/>
    </source>
</evidence>
<dbReference type="InterPro" id="IPR042202">
    <property type="entry name" value="Duffy-ag-bd_sf"/>
</dbReference>
<feature type="region of interest" description="Disordered" evidence="1">
    <location>
        <begin position="2094"/>
        <end position="2115"/>
    </location>
</feature>
<feature type="compositionally biased region" description="Polar residues" evidence="1">
    <location>
        <begin position="1112"/>
        <end position="1126"/>
    </location>
</feature>
<dbReference type="Pfam" id="PF03011">
    <property type="entry name" value="PFEMP"/>
    <property type="match status" value="2"/>
</dbReference>
<dbReference type="FunFam" id="1.20.58.1930:FF:000001">
    <property type="entry name" value="Erythrocyte membrane protein 1, PfEMP1"/>
    <property type="match status" value="1"/>
</dbReference>